<dbReference type="InterPro" id="IPR011009">
    <property type="entry name" value="Kinase-like_dom_sf"/>
</dbReference>
<evidence type="ECO:0000256" key="4">
    <source>
        <dbReference type="ARBA" id="ARBA00022801"/>
    </source>
</evidence>
<evidence type="ECO:0000256" key="5">
    <source>
        <dbReference type="SAM" id="MobiDB-lite"/>
    </source>
</evidence>
<feature type="transmembrane region" description="Helical" evidence="6">
    <location>
        <begin position="5874"/>
        <end position="5894"/>
    </location>
</feature>
<proteinExistence type="predicted"/>
<feature type="compositionally biased region" description="Basic and acidic residues" evidence="5">
    <location>
        <begin position="1849"/>
        <end position="1867"/>
    </location>
</feature>
<dbReference type="PROSITE" id="PS50011">
    <property type="entry name" value="PROTEIN_KINASE_DOM"/>
    <property type="match status" value="1"/>
</dbReference>
<feature type="transmembrane region" description="Helical" evidence="6">
    <location>
        <begin position="5390"/>
        <end position="5410"/>
    </location>
</feature>
<feature type="domain" description="Protein kinase" evidence="7">
    <location>
        <begin position="3229"/>
        <end position="3563"/>
    </location>
</feature>
<feature type="transmembrane region" description="Helical" evidence="6">
    <location>
        <begin position="5227"/>
        <end position="5245"/>
    </location>
</feature>
<feature type="region of interest" description="Disordered" evidence="5">
    <location>
        <begin position="1723"/>
        <end position="1743"/>
    </location>
</feature>
<dbReference type="Gene3D" id="1.10.510.10">
    <property type="entry name" value="Transferase(Phosphotransferase) domain 1"/>
    <property type="match status" value="1"/>
</dbReference>
<feature type="region of interest" description="Disordered" evidence="5">
    <location>
        <begin position="1837"/>
        <end position="1867"/>
    </location>
</feature>
<feature type="transmembrane region" description="Helical" evidence="6">
    <location>
        <begin position="6026"/>
        <end position="6050"/>
    </location>
</feature>
<dbReference type="InterPro" id="IPR029063">
    <property type="entry name" value="SAM-dependent_MTases_sf"/>
</dbReference>
<dbReference type="RefSeq" id="YP_010800869.1">
    <property type="nucleotide sequence ID" value="NC_076911.1"/>
</dbReference>
<evidence type="ECO:0000259" key="7">
    <source>
        <dbReference type="PROSITE" id="PS50011"/>
    </source>
</evidence>
<comment type="subcellular location">
    <subcellularLocation>
        <location evidence="1">Host membrane</location>
        <topology evidence="1">Multi-pass membrane protein</topology>
    </subcellularLocation>
</comment>
<keyword evidence="2" id="KW-0645">Protease</keyword>
<keyword evidence="6" id="KW-0472">Membrane</keyword>
<feature type="compositionally biased region" description="Low complexity" evidence="5">
    <location>
        <begin position="2289"/>
        <end position="2300"/>
    </location>
</feature>
<dbReference type="SUPFAM" id="SSF56112">
    <property type="entry name" value="Protein kinase-like (PK-like)"/>
    <property type="match status" value="1"/>
</dbReference>
<feature type="region of interest" description="Disordered" evidence="5">
    <location>
        <begin position="4281"/>
        <end position="4325"/>
    </location>
</feature>
<feature type="transmembrane region" description="Helical" evidence="6">
    <location>
        <begin position="6057"/>
        <end position="6074"/>
    </location>
</feature>
<evidence type="ECO:0000256" key="3">
    <source>
        <dbReference type="ARBA" id="ARBA00022758"/>
    </source>
</evidence>
<evidence type="ECO:0000256" key="1">
    <source>
        <dbReference type="ARBA" id="ARBA00004301"/>
    </source>
</evidence>
<dbReference type="InterPro" id="IPR041698">
    <property type="entry name" value="Methyltransf_25"/>
</dbReference>
<dbReference type="GO" id="GO:0005524">
    <property type="term" value="F:ATP binding"/>
    <property type="evidence" value="ECO:0007669"/>
    <property type="project" value="InterPro"/>
</dbReference>
<evidence type="ECO:0000256" key="6">
    <source>
        <dbReference type="SAM" id="Phobius"/>
    </source>
</evidence>
<feature type="transmembrane region" description="Helical" evidence="6">
    <location>
        <begin position="5906"/>
        <end position="5923"/>
    </location>
</feature>
<accession>A0AAE7P8H3</accession>
<protein>
    <submittedName>
        <fullName evidence="8">ORF1A</fullName>
    </submittedName>
</protein>
<feature type="transmembrane region" description="Helical" evidence="6">
    <location>
        <begin position="4796"/>
        <end position="4817"/>
    </location>
</feature>
<dbReference type="GO" id="GO:0006508">
    <property type="term" value="P:proteolysis"/>
    <property type="evidence" value="ECO:0007669"/>
    <property type="project" value="UniProtKB-KW"/>
</dbReference>
<dbReference type="SUPFAM" id="SSF50494">
    <property type="entry name" value="Trypsin-like serine proteases"/>
    <property type="match status" value="1"/>
</dbReference>
<dbReference type="InterPro" id="IPR009003">
    <property type="entry name" value="Peptidase_S1_PA"/>
</dbReference>
<dbReference type="EMBL" id="MT997159">
    <property type="protein sequence ID" value="QRC47040.1"/>
    <property type="molecule type" value="Viral_cRNA"/>
</dbReference>
<feature type="transmembrane region" description="Helical" evidence="6">
    <location>
        <begin position="5997"/>
        <end position="6014"/>
    </location>
</feature>
<dbReference type="KEGG" id="vg:80539521"/>
<feature type="region of interest" description="Disordered" evidence="5">
    <location>
        <begin position="2263"/>
        <end position="2315"/>
    </location>
</feature>
<dbReference type="GeneID" id="80539521"/>
<feature type="compositionally biased region" description="Acidic residues" evidence="5">
    <location>
        <begin position="4301"/>
        <end position="4310"/>
    </location>
</feature>
<feature type="compositionally biased region" description="Low complexity" evidence="5">
    <location>
        <begin position="4049"/>
        <end position="4058"/>
    </location>
</feature>
<dbReference type="SMART" id="SM00220">
    <property type="entry name" value="S_TKc"/>
    <property type="match status" value="1"/>
</dbReference>
<feature type="transmembrane region" description="Helical" evidence="6">
    <location>
        <begin position="4729"/>
        <end position="4756"/>
    </location>
</feature>
<dbReference type="GO" id="GO:0075523">
    <property type="term" value="P:viral translational frameshifting"/>
    <property type="evidence" value="ECO:0007669"/>
    <property type="project" value="UniProtKB-KW"/>
</dbReference>
<keyword evidence="6" id="KW-0812">Transmembrane</keyword>
<organism evidence="8 9">
    <name type="scientific">Veiled chameleon serpentovirus B</name>
    <dbReference type="NCBI Taxonomy" id="2806430"/>
    <lineage>
        <taxon>Viruses</taxon>
        <taxon>Riboviria</taxon>
        <taxon>Orthornavirae</taxon>
        <taxon>Pisuviricota</taxon>
        <taxon>Pisoniviricetes</taxon>
        <taxon>Nidovirales</taxon>
        <taxon>Tornidovirineae</taxon>
        <taxon>Tobaniviridae</taxon>
        <taxon>Serpentovirinae</taxon>
        <taxon>Vebetovirus</taxon>
        <taxon>Chabetovirus</taxon>
        <taxon>Vebetovirus paba</taxon>
    </lineage>
</organism>
<sequence>MVVLQVVAQNATKSGETPGWRLPLKSLEKGKAIARKSMGSSLTLTQTTLKSAQKCGPNLSPRAASVEVENKNSSPSFSQALNGCDLRQNPEASISEKSVFPVDSPNSNQSCGVTVTNIYNNQSLTLKVRPQIWYPSLENDTKIPLTHNISYVIPPKFKNQKFDEKSSSHYVGRHSELYSHFHSDAKAIDVGSDGRYPGVGVTGGPADCGFELKEVRKAKLNLLNQEVDVMSNQNAPIAQDLSSTAPEIENIVLVSKDNASPQQTPVKLLKLINEGGVPSQQEGENKLNLKPTYTFAQKAQVVVQDSTHTSSQEAQVIDYSSTHTVAPARVVDMHSIFYDTLQRDSSTHTSAQNAQVVKHNSTHTFAQKAQVVDVHILNNGTLQKDGSAHTFAQKAKVANILNISLKDTPQMEKSKIKLKRRVQRGSNSPQVTPVLIDCTPSEEINNNEKHPAIEALDSMIEDIFTQCDLSNPAQYEKFNNQVTALINECETVDLLGNLKLLADVSTKPELQNVQEPFALDLSLSANNKSTSSSAESVNSGIIVYGLDNTPLPQQDGVEPNSGNVSPSVESLLDDVSLNFLNDSHPLKVVETPPVPILTGEIKPFKLHNYNIIKMGGGSVVYVSKPTPSMHSCGSCRNCITQNGETCLMKVAPLEEQSPTISNVLTDWHAIKKFGKYDDDVEFDDFTGKDTFKVKSGVVPFRTFDHKYSVSYHQQKLSRRKAEAIEKLKTSKNFTAQKVYGAVQAHDISNNAVTVPVIISNEFLTYAAESLPQPEVEHQCLTTVAHLLAFALEAYGFDAKLILSSEICNLSALLALLPPVFTLVRTYEATSCTIAMYETTRKSSETHPRVKRDSGLPVTQRCYHAELINTDKNSTQVYSTPLNNGSEKFTLFAYFRLEMVIDNKTTTKLVHKENQSYASAIRTVQPMGTKPTNTSILSPKKPAPLRFISKLAKTNYITNNAEILMKLAVKQSTVYSRKYNDEKRYYTPWLTPVDTSTSKVFLDVVFPEGTKPPINAEEDLQACSFGVVHYSATCSPNCPSDKRKYKPLNRFTYQTKPVHELRPINSTASGYLTIKRQIHNKTCLFQLMSGFCEDCQNHIQDQLRWLENSWEDYLKTSDGEQLLRSVFYFTHFCVDCYAFIATTFCDCPHGVSKSMNINAQIFAYKKKYRKELRRVAHSVPHHYHVKFANTSRIVTQFVNTYCSKMQVCVLDGLCYGDPPMDDDSLSGRVRPIPAPRRFVSKLPTQEAQSIPKPAPRRRVSPPLKDVVIIDNTSTGSIGVTPFLKSAAFSGKVSPVSAPNVTVQANMSAPSAVSTKPAFGLSSTQFTQVSSFQINQQESQTSFGKSSPVSASNIGAPSGVLDFSSTQFTQASLSSQPNQPKRLFSSVCKGENVEQSALASKFTTSKFGGFDQTVPHNVEQFLSSAPSVNQASSLQFEFINANNVNKPVKPITDKASRVRFSPETVDNEGKTHRKTRVTQPKSHDAYKVKSVIGSVATDFALERVTGLSPEPLVRGGVEFKFIGDFHGQPKARNFLLQAFEKQLKFYNRHVILDKVDIGNCNPIILVQTCEYMNRKIGVAPKMDDIPQWKPVYFIKFLPKVGLGLHEPKGIANIFGHSEISVSNFVCRSVDDIVPSLFKWAREVCVCVYNKLTEPLPSHEHMRRMVAEYNAQPKIREASLAAEQAWQSTQGNTFEYSDEDVNMPAPAFSASALMSEEVILQSKTPRKDLEQQISQDPPSKKLHGEVSSQPVLQLFKTNYPKPIGLPEFRRRPESHPAWFSFSKSDQHKLKSVWQARVNYLQSLSRDSYPPNYESFKLEECYAYDDGLWYNYSTAQQAKCETSQSGSPLASIQKRDVGRDGEDDKQTKPIEADGVINNSKASLQVSTTRSSFVARQAMARKARILDEDNSPKKYAQAVKSSLIESKIQTLVQPNAASQPSVAVLRTSPVTSKNENVKYIPGLPPMVDVSVKKSVSEESFTPPKSVFKASDYVVSLYDDIDKSNTAAIVLDPASRRKRVSQSYKKNVTITLNYVSKARKVKVRMSKATTGMILSKAAQILLTLPDTLVLNFKGAPLNMMSKCVDEGVGNNSEVYVVVPTDISEDMSSCSSDWERSIQKQECGDNQEERLEASASALSSDVVNPQSVERAEYSALSTATVEVEDEVEAVKASVPSSNFVLNDTQSPQNLSFEQKTQQVVTALFDQIKSDSSPYVQTQCVSVEESLPIVATIVDPQAPAVESCSEGAPLIAEDLASSVVELLVPAVESLPADSTLSKQQPSPPKPPRTSCRRNRSRSSTSSDGSTRSFGPLRISSGSSDDGSVNSLVYAESNEDLSSWQSVTSIPSVQFVKAEATVVPLMVAASCDVVQLESVSVISGVEPVVAAVSEAVVGHVNVSEPIKVESGIDISGPANVHVEPAAFNSEFVNVEGLVHSDPSSSSDFEFEDGPIIAVFGNSDECAELIKCLASHVSAIFANYGEASPFFDDDFDGSIVIYESVLHTTPALLDLHKTIEKAGFPVFPVFSRVMLKFNPHYFLNDDPMDMDEFIWEARECLKKETGCRNSFCVDVELEEKFDLHRLLNVLNTFVDGFDCVDVGDSYPSDAEMPNSDCDESVSSIDCSVDFSDFQCVNSNIPQLSSDVPQNMPAPSFHDVASTDLPTFSINLESLNIVAGNLPATVFKVGCGFNGGLNFSHVKNCQESISFLRSLPGYREVDCSIYVTTPSHFYAVVEKDGHFAVHSSGQRECHVNGEPVDEILVSSIKALFVPIVAVNTPSSCDQSPINQDSFKRIGEPPCDVAPDNFVDDVSFNCDAGEPSYDCAPNDYGDAPPKCVIKYKKDKFCADECKSKYICSLKKTSMYETDDYVRDERTGTGWIVDPGTVGKFDWTQLVKDINDSDYVQIPYVKNLMAPMNWITGNGVVNWAYTKQPPSTLPLPEKCGVIEDDIEFYFEDDLNKHLKIASMYMVGNVSYAEGLIFGTPVIVSQQLVRWSDLFLDIKNLRFTHTDDLLDAYVYPGYPELQYRQYARDSANNRLYRIGVRYRFVNPKIFDVLPTLVYAEKLHVLASVSRLLYNLTQHGVTVSSFDDFVYCRPYVSLSHNTKFVFLDEFETEFSNLSGRPCVSETSPSALHYGNNFDYLFDTFVANLHELDVEKFKGVYKQRLDGKVNLDLKLAIPYGYSKRLALKPKVTQDYTFVNKVSAMALAMNSLVEFSRYWTYRDSDLFVWSYSPIERAQLLYANIDSYLAKGSFGVVFSIKDDKESILKITIDIIANREVEALQMLNNCDFVPRLKSVDYVPYNYNAKNERTLTPVGNLCLMHMEKVDGSTICFFDDLDDDEKKTSFLVEFVNALYALDNLGICHNDLHSGNIMYTKDGHLKIIDLGMCRFVYKNELTKEHAVQIHSAYLWDAIFQMSYGFSTPCEINVESFYNQAFLDYQTVFQLPMFASKPFVVEASKRLAHSSPGACTQISEVPILAVNDTLKNTFEAIVKIKDIPLKESSKKKIDEVLRTLVNCPQNENKILAYTIYKTACQNKTKTTLFTQGGIFSLVCDYYQLQEALLPNLVEMMSNEKFVTKSAKQYYSKFKKFVEKNYNFDTDSKSISSVEVSKVEKTSSIVQPPLKPASPVGEAATPVCWDSSQESIFVLKPPVSGPDIGSKPVISVDFPKNQTELVFDARTAGQGQKVSSVEVIKPAGPLPSVPLLAPNDDTTLTSTKDTVASNFASCVSLVDCSLFLKLKFQTRPRDVANHNNFCFVNTCIPVWKSLGKYLTEESEKALADAVLNTQGDAAELLNCTGIAHVKFDCPVHGTSYCNDGAIYDACCVQVRCASASLCLVRDRIVAPVTVYQIKFFPKFWIHYTGDGVNGHWVCYECDANGVYWRWDFQRRMQVPEIPPISAGRIFTVCSHDVSDSQVTCGPLSGLVGRVVVLTNNIEKWVDDFRGYLSSRFIPSDVMFNNSSASLTYPTASISYHPPDDADDLLASFTSYVTVHIPTNEVPKNIVDIVNKFSMCCNFNFRSDVDYSKFVAGDYDSIASSLPTPVVSDDVSSSDAAEGKSKPYCVPSVPKSQQKSPPPSSSKDDVNDFKFKKKKYKSPKCIADMRAAITAYFKNVELPVGSTVLDVGSGNGKSLSHLDAMCTQDGHYTVTCVDKDAGALAELRKEAVKYRMHVKTIQMDMNKIFPLREDTCFDMVTSFFAWHFHTAPEDHSMDQIHILPIYNPDTYGEWSKFYEVKTNQQTPNSVSHVIKSETFSSNETLYTMEYWKEKFGCEFIELIPISELLTNPHPHHSNFLMITHNGHDDDSSGSDSEPLDFLPDDGDDYESDLSSHESDISTSSKPDTNIVINQMILSIHSSYEEDCCLRNNISFVLSGKGADLCRFNCGCCTWDLDIDGEDNIVWPEQQFLENLALYSSCNLKTLNVVDEKFLTDLHTRKIVTIHPSDSTIQPSDITWVQVGVETPHRRVLLLTPEKRARLNQAILDILLPTYDCTVSTVKQACESSASTIHVFADNKDQAIAIYECLHDNIRTNVGFFDFQIGDCPMYYLGEDFTTKRAKTSLDQSWYQKVTPGKLWRCIASFFEEGSRPLFQCHYEGVHRSCPDGCDRTNFILQFEKEYGLYKCFKFETENDVYYLPPAKPNQYQETLEGFYYNKNKSEHVSDYIVVNGTVQNKHQTKVATLVYSNKGIGCYINGKRENIPEMKRKLSFLDIVSHALKSPCILKGKLYISHYSEHKPSKFKIWSLSAFFPFIAFPNVFTFAISILAFCCTLPAIKSRFSVIPKAVTFVHSVHEVVVAKTAAYLKPFSVSTVAAFWKWFAIFAFFWLTMMSCYFFSIDSDIVNLAKPAKHSFLQQIAVFLKYIPPLDHYKSSLTLRDACSEGGWLCKWGRPSNWHYLNEYSEYVRSAKSFNTMDIFVYLFFYINPLFWFYLINPFSRSFTPSPEVAVMNFFLLSFLGLLYYFKLMKCCSYNGKRCPRHASRMNPNIPFIIDGRNYLLPFNKVSFCTRHNWWCNSSRHHIMPSPIARSIEETCNIKRNSIKCDSYFKFVADTNAIKLPDKEIDFDPKQVYDISHLDYSTWTSRCALFSYRCGQVVKLAALPNGDYNTSPTAMTKEFFDFFKDLGDPFTDYIAGVSVSDHNNLHLGLFKHLSDKQFERLNTFSFQVGQTYGITTIETDKFLNGKFPSDFQKMSGVLSVPYTTNTIDLAFFSCHLQDDVRRQAAEFGFKVKVPQRPKRSLKSLFNVHNIFVFIVCVLVALAAVRCFYKKVHKRGFPAGVNPTGYDYRHGKLFLLDDTPYAEPVSLAGIVKYQAWRFPNGTTGFTMGRVSVQQRTDCGLLKPTTIEYEKKLGCGKYRPASISVVFFTIYFMQPHKDYVTIHGHYDAGDQATCFGYENNLYCHVATGFMTTGSFILLTSLLVLFLVACVWIFVKLHRHFGSYTTDVIALVGCHTVVVVVYSFYPLLAMLATAGILFIPFKTRSIFFMYVGCVFSMLCGVSLFIIIVIYSVVFAIVFFLKSSPKDGAVYTSDGLVFGPDFSQIAKSTFSIAPDTIYKVINATGLTFEQILKMSRGGGKSDEKHLATQLISSQVQNITLIYEPATRQIPTVLQKAVGRLTESVISTPAINNMCSIVDASLNDMGHGIFLDSQTVITARHVYEVGCRVQYKGEILDILDTKECGFNIRLTVVPQKIVKLSYEDHHELVLGCQYVHFTTHGVQDANQIKIFPVIPTQSGHFAFAKTFAGESGSPVFLNGTLVAIHQGMIRLNDNGVATTHAVSCRIDGTPFDPSFHDITKTASSIVFDGLTIVKTIIKNVNAGLVDRATFRKQINDINKKINSLPYVTSITDSSFLQGDAYDLSAVVKFFDGTPIISEAVYQPYKEVTQEVVCQSMSTPMKAYAEVTVGSIISIIVIFFKLFDMGFYDRWDPAVFIQGAFAALVGFAIFRTRQSLYTITLIPWLVPKVHMYILLVISNFSLFKYSVQSEDFINWISVRLGMMDLAILVVILFFILLKLAVVPRRTMFFAIFFWTVWAITYSYNDDMDTVEFLYAFAADLAVFVVCVVSPSSGFAYASYAMMNTRYAVWWFAVNFVLSLKFNYPTWLKAVYRQLTSDKIVVSRLYMSSFTVTHGRLPSYYEALLSNLFYSGNGGCLEFTPQSQFLERLVVGQHVKTTSIQKQSAALMNTMDPDVLSGFFVQAVDIVLQSSAENQRDFVMWVDTVVRIAELQKWLQDNPIPPGASRKSEQVKRANIVHARIAFLQAKEQKLIKQLELMQQEQVRGLVRQESALKLATMLDKAVKAMIENASMRYKRFAEGIVGLSTITTPDMIVLSTPAAKDSLFYDDETESFFLQIGDDVYNFVELKDNSGRVMEKKHFELLNDTNFPLTGRVSQDLHLQANVGFDVSVGQVVVESVDGALVCKYKDIPYLKEVSSQSETTITLPFGPSVKHFEILKSIRPELLATIMTKLRDFEIELQGHIRIGGLPNSIEHVAQSSVPLRTAGYTTVFGPSICSHCISKIPHECKLQGFIQIPINESSYIKFVQENKICLTHNKFKCLCQGGLQPDKLTADLQATRRGYSNKLHAVLQRYREQAKNL</sequence>
<feature type="region of interest" description="Disordered" evidence="5">
    <location>
        <begin position="4032"/>
        <end position="4070"/>
    </location>
</feature>
<dbReference type="Pfam" id="PF13649">
    <property type="entry name" value="Methyltransf_25"/>
    <property type="match status" value="1"/>
</dbReference>
<feature type="transmembrane region" description="Helical" evidence="6">
    <location>
        <begin position="5422"/>
        <end position="5455"/>
    </location>
</feature>
<reference evidence="8" key="1">
    <citation type="journal article" date="2020" name="Viruses">
        <title>Serpentovirus (Nidovirus) and Orthoreovirus Coinfection in Captive Veiled Chameleons (Chamaeleo calyptratus) with Respiratory Disease.</title>
        <authorList>
            <person name="Hoon-Hanks L.L."/>
            <person name="Stohr A.C."/>
            <person name="Anderson A.J."/>
            <person name="Evans D.E."/>
            <person name="Nevarez J.G."/>
            <person name="Diaz R.E."/>
            <person name="Rodgers C.P."/>
            <person name="Cross S.T."/>
            <person name="Steiner H.R."/>
            <person name="Parker R.R."/>
            <person name="Stenglein M.D."/>
        </authorList>
    </citation>
    <scope>NUCLEOTIDE SEQUENCE</scope>
    <source>
        <strain evidence="8">B</strain>
    </source>
</reference>
<keyword evidence="4" id="KW-0378">Hydrolase</keyword>
<dbReference type="Proteomes" id="UP000830816">
    <property type="component" value="Segment"/>
</dbReference>
<dbReference type="GO" id="GO:0004672">
    <property type="term" value="F:protein kinase activity"/>
    <property type="evidence" value="ECO:0007669"/>
    <property type="project" value="InterPro"/>
</dbReference>
<feature type="transmembrane region" description="Helical" evidence="6">
    <location>
        <begin position="5461"/>
        <end position="5494"/>
    </location>
</feature>
<dbReference type="GO" id="GO:0033644">
    <property type="term" value="C:host cell membrane"/>
    <property type="evidence" value="ECO:0007669"/>
    <property type="project" value="UniProtKB-SubCell"/>
</dbReference>
<evidence type="ECO:0000313" key="9">
    <source>
        <dbReference type="Proteomes" id="UP000830816"/>
    </source>
</evidence>
<feature type="compositionally biased region" description="Polar residues" evidence="5">
    <location>
        <begin position="1837"/>
        <end position="1846"/>
    </location>
</feature>
<feature type="transmembrane region" description="Helical" evidence="6">
    <location>
        <begin position="5966"/>
        <end position="5988"/>
    </location>
</feature>
<dbReference type="InterPro" id="IPR000719">
    <property type="entry name" value="Prot_kinase_dom"/>
</dbReference>
<dbReference type="GO" id="GO:0008233">
    <property type="term" value="F:peptidase activity"/>
    <property type="evidence" value="ECO:0007669"/>
    <property type="project" value="UniProtKB-KW"/>
</dbReference>
<keyword evidence="3" id="KW-0688">Ribosomal frameshifting</keyword>
<feature type="transmembrane region" description="Helical" evidence="6">
    <location>
        <begin position="4896"/>
        <end position="4914"/>
    </location>
</feature>
<keyword evidence="9" id="KW-1185">Reference proteome</keyword>
<dbReference type="SUPFAM" id="SSF53335">
    <property type="entry name" value="S-adenosyl-L-methionine-dependent methyltransferases"/>
    <property type="match status" value="1"/>
</dbReference>
<dbReference type="Pfam" id="PF00069">
    <property type="entry name" value="Pkinase"/>
    <property type="match status" value="1"/>
</dbReference>
<dbReference type="Gene3D" id="3.40.50.150">
    <property type="entry name" value="Vaccinia Virus protein VP39"/>
    <property type="match status" value="1"/>
</dbReference>
<evidence type="ECO:0000256" key="2">
    <source>
        <dbReference type="ARBA" id="ARBA00022670"/>
    </source>
</evidence>
<keyword evidence="6" id="KW-1133">Transmembrane helix</keyword>
<feature type="transmembrane region" description="Helical" evidence="6">
    <location>
        <begin position="4926"/>
        <end position="4943"/>
    </location>
</feature>
<evidence type="ECO:0000313" key="8">
    <source>
        <dbReference type="EMBL" id="QRC47040.1"/>
    </source>
</evidence>
<gene>
    <name evidence="8" type="primary">ORF1A</name>
</gene>
<name>A0AAE7P8H3_9NIDO</name>
<feature type="transmembrane region" description="Helical" evidence="6">
    <location>
        <begin position="5935"/>
        <end position="5954"/>
    </location>
</feature>
<dbReference type="CDD" id="cd02440">
    <property type="entry name" value="AdoMet_MTases"/>
    <property type="match status" value="1"/>
</dbReference>